<dbReference type="eggNOG" id="arCOG01917">
    <property type="taxonomic scope" value="Archaea"/>
</dbReference>
<keyword evidence="2" id="KW-0812">Transmembrane</keyword>
<dbReference type="STRING" id="694430.Natoc_3949"/>
<evidence type="ECO:0000256" key="1">
    <source>
        <dbReference type="SAM" id="MobiDB-lite"/>
    </source>
</evidence>
<dbReference type="EMBL" id="CP003929">
    <property type="protein sequence ID" value="AGB39647.1"/>
    <property type="molecule type" value="Genomic_DNA"/>
</dbReference>
<keyword evidence="4" id="KW-1185">Reference proteome</keyword>
<gene>
    <name evidence="3" type="ORF">Natoc_3949</name>
</gene>
<dbReference type="Proteomes" id="UP000010878">
    <property type="component" value="Chromosome"/>
</dbReference>
<reference evidence="3 4" key="1">
    <citation type="submission" date="2012-11" db="EMBL/GenBank/DDBJ databases">
        <title>FINISHED of Natronococcus occultus SP4, DSM 3396.</title>
        <authorList>
            <consortium name="DOE Joint Genome Institute"/>
            <person name="Eisen J."/>
            <person name="Huntemann M."/>
            <person name="Wei C.-L."/>
            <person name="Han J."/>
            <person name="Detter J.C."/>
            <person name="Han C."/>
            <person name="Tapia R."/>
            <person name="Chen A."/>
            <person name="Kyrpides N."/>
            <person name="Mavromatis K."/>
            <person name="Markowitz V."/>
            <person name="Szeto E."/>
            <person name="Ivanova N."/>
            <person name="Mikhailova N."/>
            <person name="Ovchinnikova G."/>
            <person name="Pagani I."/>
            <person name="Pati A."/>
            <person name="Goodwin L."/>
            <person name="Nordberg H.P."/>
            <person name="Cantor M.N."/>
            <person name="Hua S.X."/>
            <person name="Woyke T."/>
            <person name="Eisen J."/>
            <person name="Klenk H.-P."/>
            <person name="Klenk H.-P."/>
        </authorList>
    </citation>
    <scope>NUCLEOTIDE SEQUENCE [LARGE SCALE GENOMIC DNA]</scope>
    <source>
        <strain evidence="3 4">SP4</strain>
    </source>
</reference>
<sequence>MTSSVLPAAANIDLGTAALLAVFGLGALALLLARIDHALETFGGEDVAVSKTNCPACGARIAAEADRCPYCERSFDDEEGDEDGPPDYGWVET</sequence>
<evidence type="ECO:0000313" key="4">
    <source>
        <dbReference type="Proteomes" id="UP000010878"/>
    </source>
</evidence>
<dbReference type="GeneID" id="14403041"/>
<dbReference type="HOGENOM" id="CLU_2392968_0_0_2"/>
<dbReference type="RefSeq" id="WP_015323081.1">
    <property type="nucleotide sequence ID" value="NC_019974.1"/>
</dbReference>
<evidence type="ECO:0000313" key="3">
    <source>
        <dbReference type="EMBL" id="AGB39647.1"/>
    </source>
</evidence>
<dbReference type="AlphaFoldDB" id="L0K2V7"/>
<feature type="transmembrane region" description="Helical" evidence="2">
    <location>
        <begin position="12"/>
        <end position="33"/>
    </location>
</feature>
<organism evidence="3 4">
    <name type="scientific">Natronococcus occultus SP4</name>
    <dbReference type="NCBI Taxonomy" id="694430"/>
    <lineage>
        <taxon>Archaea</taxon>
        <taxon>Methanobacteriati</taxon>
        <taxon>Methanobacteriota</taxon>
        <taxon>Stenosarchaea group</taxon>
        <taxon>Halobacteria</taxon>
        <taxon>Halobacteriales</taxon>
        <taxon>Natrialbaceae</taxon>
        <taxon>Natronococcus</taxon>
    </lineage>
</organism>
<protein>
    <submittedName>
        <fullName evidence="3">Uncharacterized protein</fullName>
    </submittedName>
</protein>
<keyword evidence="2" id="KW-0472">Membrane</keyword>
<feature type="compositionally biased region" description="Acidic residues" evidence="1">
    <location>
        <begin position="75"/>
        <end position="85"/>
    </location>
</feature>
<evidence type="ECO:0000256" key="2">
    <source>
        <dbReference type="SAM" id="Phobius"/>
    </source>
</evidence>
<name>L0K2V7_9EURY</name>
<dbReference type="OrthoDB" id="205356at2157"/>
<accession>L0K2V7</accession>
<keyword evidence="2" id="KW-1133">Transmembrane helix</keyword>
<dbReference type="KEGG" id="nou:Natoc_3949"/>
<feature type="region of interest" description="Disordered" evidence="1">
    <location>
        <begin position="73"/>
        <end position="93"/>
    </location>
</feature>
<proteinExistence type="predicted"/>